<protein>
    <submittedName>
        <fullName evidence="1">Uncharacterized protein</fullName>
    </submittedName>
</protein>
<evidence type="ECO:0000313" key="2">
    <source>
        <dbReference type="Proteomes" id="UP001055811"/>
    </source>
</evidence>
<dbReference type="EMBL" id="CM042013">
    <property type="protein sequence ID" value="KAI3737963.1"/>
    <property type="molecule type" value="Genomic_DNA"/>
</dbReference>
<keyword evidence="2" id="KW-1185">Reference proteome</keyword>
<proteinExistence type="predicted"/>
<sequence>MQGKDLEHLKIELGDIEFATENFAKSYCIGSGGYGDVYKAVLYLHGKKSSTVHENNKGEFAKIDQNWEAKIADLGLSKLYSLNEESSTINTVHIAGTEVYLDPEYLRTGKLKKATDVYSLGVVMFEILCGRVAYDQIYMAEDVKGLGPIARRRYNEGTLKEMIDPILKPESDEILLTQNEGLNEESLDTFFKIAYKCLAESQAKRPTMEVVIKALEQALRFQENFKENLKFSLEEIKLATEDFSEKNIIGEEAYWKLYRGEIPHANGNNKIKFDYDYTSGPTFDPDFDSTETLTKESDIYSFGVVLTEILCGAFSSHEEYSFKLQKFVSQHFPEGKLAESLLEDIKKQIVPQSLATLQEIVLQCLDDERQKRPTAAHVLMQLKKALEFQEDHEMWEPKLPKDYKELILMSKTPEVYSMAKKEDIYNMFFKGILLGDGKVWFSVGSNGERNEMISARNFTYKNRWSCKWRPVPKSRFHKVAKMLDITNLKIQVKMKPQFLSPGIRYGVHLVFRFCEPKKSLAKRMYVNLKYKRGGETLHAYFATCREDGWMNIELCRFSNHKEDTDFEFLLESFSRCYCESHDIYIEGIEFRAIDNASLKRLVKHEEIKELKETQQLLKSDINVDQVQHLPTNCEKVENYDEGEKFFSLNEVNKKKHYMLSAKEALYRSSNVKLSDSVHSTPSRNIYSVPKKYLITYHTSRFQDVIELQRQQVFYIKCMIGATQSLSPDTDYVCYLVFKISEKCRGLHCPVIVRDLLKRKNKEKGIIYFRSPSPCNVNDTDRVPKEREDGWMEVKVWQFNSNHNLRNDCIHVRLKLVCYEGTMSRLIVSNLEFRAM</sequence>
<organism evidence="1 2">
    <name type="scientific">Cichorium intybus</name>
    <name type="common">Chicory</name>
    <dbReference type="NCBI Taxonomy" id="13427"/>
    <lineage>
        <taxon>Eukaryota</taxon>
        <taxon>Viridiplantae</taxon>
        <taxon>Streptophyta</taxon>
        <taxon>Embryophyta</taxon>
        <taxon>Tracheophyta</taxon>
        <taxon>Spermatophyta</taxon>
        <taxon>Magnoliopsida</taxon>
        <taxon>eudicotyledons</taxon>
        <taxon>Gunneridae</taxon>
        <taxon>Pentapetalae</taxon>
        <taxon>asterids</taxon>
        <taxon>campanulids</taxon>
        <taxon>Asterales</taxon>
        <taxon>Asteraceae</taxon>
        <taxon>Cichorioideae</taxon>
        <taxon>Cichorieae</taxon>
        <taxon>Cichoriinae</taxon>
        <taxon>Cichorium</taxon>
    </lineage>
</organism>
<accession>A0ACB9CUC7</accession>
<evidence type="ECO:0000313" key="1">
    <source>
        <dbReference type="EMBL" id="KAI3737963.1"/>
    </source>
</evidence>
<dbReference type="Proteomes" id="UP001055811">
    <property type="component" value="Linkage Group LG05"/>
</dbReference>
<gene>
    <name evidence="1" type="ORF">L2E82_27981</name>
</gene>
<reference evidence="2" key="1">
    <citation type="journal article" date="2022" name="Mol. Ecol. Resour.">
        <title>The genomes of chicory, endive, great burdock and yacon provide insights into Asteraceae palaeo-polyploidization history and plant inulin production.</title>
        <authorList>
            <person name="Fan W."/>
            <person name="Wang S."/>
            <person name="Wang H."/>
            <person name="Wang A."/>
            <person name="Jiang F."/>
            <person name="Liu H."/>
            <person name="Zhao H."/>
            <person name="Xu D."/>
            <person name="Zhang Y."/>
        </authorList>
    </citation>
    <scope>NUCLEOTIDE SEQUENCE [LARGE SCALE GENOMIC DNA]</scope>
    <source>
        <strain evidence="2">cv. Punajuju</strain>
    </source>
</reference>
<reference evidence="1 2" key="2">
    <citation type="journal article" date="2022" name="Mol. Ecol. Resour.">
        <title>The genomes of chicory, endive, great burdock and yacon provide insights into Asteraceae paleo-polyploidization history and plant inulin production.</title>
        <authorList>
            <person name="Fan W."/>
            <person name="Wang S."/>
            <person name="Wang H."/>
            <person name="Wang A."/>
            <person name="Jiang F."/>
            <person name="Liu H."/>
            <person name="Zhao H."/>
            <person name="Xu D."/>
            <person name="Zhang Y."/>
        </authorList>
    </citation>
    <scope>NUCLEOTIDE SEQUENCE [LARGE SCALE GENOMIC DNA]</scope>
    <source>
        <strain evidence="2">cv. Punajuju</strain>
        <tissue evidence="1">Leaves</tissue>
    </source>
</reference>
<name>A0ACB9CUC7_CICIN</name>
<comment type="caution">
    <text evidence="1">The sequence shown here is derived from an EMBL/GenBank/DDBJ whole genome shotgun (WGS) entry which is preliminary data.</text>
</comment>